<dbReference type="PANTHER" id="PTHR30304">
    <property type="entry name" value="D-TAGATOSE-1,6-BISPHOSPHATE ALDOLASE"/>
    <property type="match status" value="1"/>
</dbReference>
<comment type="caution">
    <text evidence="3">The sequence shown here is derived from an EMBL/GenBank/DDBJ whole genome shotgun (WGS) entry which is preliminary data.</text>
</comment>
<dbReference type="Proteomes" id="UP000298468">
    <property type="component" value="Unassembled WGS sequence"/>
</dbReference>
<dbReference type="GO" id="GO:0016832">
    <property type="term" value="F:aldehyde-lyase activity"/>
    <property type="evidence" value="ECO:0007669"/>
    <property type="project" value="InterPro"/>
</dbReference>
<evidence type="ECO:0000313" key="3">
    <source>
        <dbReference type="EMBL" id="TFD85585.1"/>
    </source>
</evidence>
<dbReference type="InterPro" id="IPR013785">
    <property type="entry name" value="Aldolase_TIM"/>
</dbReference>
<protein>
    <submittedName>
        <fullName evidence="3">Class II fructose-bisphosphate aldolase</fullName>
    </submittedName>
</protein>
<proteinExistence type="predicted"/>
<dbReference type="Pfam" id="PF01116">
    <property type="entry name" value="F_bP_aldolase"/>
    <property type="match status" value="1"/>
</dbReference>
<evidence type="ECO:0000256" key="1">
    <source>
        <dbReference type="PIRSR" id="PIRSR001359-1"/>
    </source>
</evidence>
<comment type="cofactor">
    <cofactor evidence="2">
        <name>Zn(2+)</name>
        <dbReference type="ChEBI" id="CHEBI:29105"/>
    </cofactor>
    <text evidence="2">Binds 2 Zn(2+) ions per subunit. One is catalytic and the other provides a structural contribution.</text>
</comment>
<feature type="binding site" evidence="2">
    <location>
        <position position="181"/>
    </location>
    <ligand>
        <name>Zn(2+)</name>
        <dbReference type="ChEBI" id="CHEBI:29105"/>
        <label>1</label>
        <note>catalytic</note>
    </ligand>
</feature>
<feature type="active site" description="Proton donor" evidence="1">
    <location>
        <position position="83"/>
    </location>
</feature>
<feature type="binding site" evidence="2">
    <location>
        <position position="84"/>
    </location>
    <ligand>
        <name>Zn(2+)</name>
        <dbReference type="ChEBI" id="CHEBI:29105"/>
        <label>1</label>
        <note>catalytic</note>
    </ligand>
</feature>
<name>A0A4R9BIW0_9MICO</name>
<gene>
    <name evidence="3" type="ORF">E3T61_17525</name>
</gene>
<dbReference type="InterPro" id="IPR000771">
    <property type="entry name" value="FBA_II"/>
</dbReference>
<dbReference type="Gene3D" id="3.20.20.70">
    <property type="entry name" value="Aldolase class I"/>
    <property type="match status" value="1"/>
</dbReference>
<feature type="binding site" evidence="2">
    <location>
        <position position="139"/>
    </location>
    <ligand>
        <name>Zn(2+)</name>
        <dbReference type="ChEBI" id="CHEBI:29105"/>
        <label>2</label>
    </ligand>
</feature>
<dbReference type="OrthoDB" id="9803995at2"/>
<dbReference type="SUPFAM" id="SSF51569">
    <property type="entry name" value="Aldolase"/>
    <property type="match status" value="1"/>
</dbReference>
<evidence type="ECO:0000256" key="2">
    <source>
        <dbReference type="PIRSR" id="PIRSR001359-3"/>
    </source>
</evidence>
<dbReference type="EMBL" id="SOHM01000035">
    <property type="protein sequence ID" value="TFD85585.1"/>
    <property type="molecule type" value="Genomic_DNA"/>
</dbReference>
<dbReference type="PIRSF" id="PIRSF001359">
    <property type="entry name" value="F_bP_aldolase_II"/>
    <property type="match status" value="1"/>
</dbReference>
<keyword evidence="2" id="KW-0862">Zinc</keyword>
<dbReference type="InterPro" id="IPR050246">
    <property type="entry name" value="Class_II_FBP_aldolase"/>
</dbReference>
<feature type="binding site" evidence="2">
    <location>
        <position position="109"/>
    </location>
    <ligand>
        <name>Zn(2+)</name>
        <dbReference type="ChEBI" id="CHEBI:29105"/>
        <label>2</label>
    </ligand>
</feature>
<dbReference type="RefSeq" id="WP_134642144.1">
    <property type="nucleotide sequence ID" value="NZ_SOHM01000035.1"/>
</dbReference>
<evidence type="ECO:0000313" key="4">
    <source>
        <dbReference type="Proteomes" id="UP000298468"/>
    </source>
</evidence>
<keyword evidence="2" id="KW-0479">Metal-binding</keyword>
<feature type="binding site" evidence="2">
    <location>
        <position position="209"/>
    </location>
    <ligand>
        <name>Zn(2+)</name>
        <dbReference type="ChEBI" id="CHEBI:29105"/>
        <label>1</label>
        <note>catalytic</note>
    </ligand>
</feature>
<dbReference type="PANTHER" id="PTHR30304:SF0">
    <property type="entry name" value="D-TAGATOSE-1,6-BISPHOSPHATE ALDOLASE SUBUNIT GATY-RELATED"/>
    <property type="match status" value="1"/>
</dbReference>
<organism evidence="3 4">
    <name type="scientific">Cryobacterium lactosi</name>
    <dbReference type="NCBI Taxonomy" id="1259202"/>
    <lineage>
        <taxon>Bacteria</taxon>
        <taxon>Bacillati</taxon>
        <taxon>Actinomycetota</taxon>
        <taxon>Actinomycetes</taxon>
        <taxon>Micrococcales</taxon>
        <taxon>Microbacteriaceae</taxon>
        <taxon>Cryobacterium</taxon>
    </lineage>
</organism>
<dbReference type="AlphaFoldDB" id="A0A4R9BIW0"/>
<accession>A0A4R9BIW0</accession>
<dbReference type="GO" id="GO:0005975">
    <property type="term" value="P:carbohydrate metabolic process"/>
    <property type="evidence" value="ECO:0007669"/>
    <property type="project" value="InterPro"/>
</dbReference>
<keyword evidence="4" id="KW-1185">Reference proteome</keyword>
<dbReference type="PROSITE" id="PS00806">
    <property type="entry name" value="ALDOLASE_CLASS_II_2"/>
    <property type="match status" value="1"/>
</dbReference>
<reference evidence="3 4" key="1">
    <citation type="submission" date="2019-03" db="EMBL/GenBank/DDBJ databases">
        <title>Genomics of glacier-inhabiting Cryobacterium strains.</title>
        <authorList>
            <person name="Liu Q."/>
            <person name="Xin Y.-H."/>
        </authorList>
    </citation>
    <scope>NUCLEOTIDE SEQUENCE [LARGE SCALE GENOMIC DNA]</scope>
    <source>
        <strain evidence="3 4">Sr59</strain>
    </source>
</reference>
<sequence>MSLTSTRRLVAQASADGGAVAAFNVITLDHAESIVAGASRAGAGALLQLSENAIRFHGSPWPILAACRELADAASVPIGIHLDHLEDVGLVRGILARAGEFGIGSLMFDASRLDYSENVRATRGIAEEAQAAGLWVEAELGAIGGKEGAHAPGVRTNPDEARSFVEQTGVDGLAVAVGSSHAMLERSAVIDVALVGRLATSVSVPLVLHGSSGIADDMIRQAVEAGIRKVNVGTALNIASTAALRASLAAAPDVIDPRKFSRGARDATVALVAQLCRVISFARLGA</sequence>
<dbReference type="GO" id="GO:0008270">
    <property type="term" value="F:zinc ion binding"/>
    <property type="evidence" value="ECO:0007669"/>
    <property type="project" value="InterPro"/>
</dbReference>